<proteinExistence type="inferred from homology"/>
<organism evidence="10">
    <name type="scientific">Odontella aurita</name>
    <dbReference type="NCBI Taxonomy" id="265563"/>
    <lineage>
        <taxon>Eukaryota</taxon>
        <taxon>Sar</taxon>
        <taxon>Stramenopiles</taxon>
        <taxon>Ochrophyta</taxon>
        <taxon>Bacillariophyta</taxon>
        <taxon>Mediophyceae</taxon>
        <taxon>Biddulphiophycidae</taxon>
        <taxon>Eupodiscales</taxon>
        <taxon>Odontellaceae</taxon>
        <taxon>Odontella</taxon>
    </lineage>
</organism>
<dbReference type="PANTHER" id="PTHR12388">
    <property type="entry name" value="MITOCHONDRIA ASSOCIATED GRANULOCYTE MACROPHAGE CSF SIGNALING MOLECULE"/>
    <property type="match status" value="1"/>
</dbReference>
<evidence type="ECO:0000256" key="2">
    <source>
        <dbReference type="ARBA" id="ARBA00008817"/>
    </source>
</evidence>
<evidence type="ECO:0000256" key="3">
    <source>
        <dbReference type="ARBA" id="ARBA00022448"/>
    </source>
</evidence>
<dbReference type="PANTHER" id="PTHR12388:SF0">
    <property type="entry name" value="MITOCHONDRIAL IMPORT INNER MEMBRANE TRANSLOCASE SUBUNIT TIM16"/>
    <property type="match status" value="1"/>
</dbReference>
<keyword evidence="6" id="KW-0811">Translocation</keyword>
<dbReference type="InterPro" id="IPR005341">
    <property type="entry name" value="Tim16"/>
</dbReference>
<evidence type="ECO:0000256" key="7">
    <source>
        <dbReference type="ARBA" id="ARBA00023128"/>
    </source>
</evidence>
<evidence type="ECO:0008006" key="11">
    <source>
        <dbReference type="Google" id="ProtNLM"/>
    </source>
</evidence>
<keyword evidence="8" id="KW-0472">Membrane</keyword>
<evidence type="ECO:0000256" key="9">
    <source>
        <dbReference type="SAM" id="MobiDB-lite"/>
    </source>
</evidence>
<dbReference type="GO" id="GO:0005744">
    <property type="term" value="C:TIM23 mitochondrial import inner membrane translocase complex"/>
    <property type="evidence" value="ECO:0007669"/>
    <property type="project" value="InterPro"/>
</dbReference>
<keyword evidence="7" id="KW-0496">Mitochondrion</keyword>
<evidence type="ECO:0000313" key="10">
    <source>
        <dbReference type="EMBL" id="CAE2241789.1"/>
    </source>
</evidence>
<protein>
    <recommendedName>
        <fullName evidence="11">Presequence translocated-associated motor subunit PAM16</fullName>
    </recommendedName>
</protein>
<evidence type="ECO:0000256" key="5">
    <source>
        <dbReference type="ARBA" id="ARBA00022927"/>
    </source>
</evidence>
<feature type="region of interest" description="Disordered" evidence="9">
    <location>
        <begin position="129"/>
        <end position="157"/>
    </location>
</feature>
<dbReference type="Gene3D" id="1.10.287.110">
    <property type="entry name" value="DnaJ domain"/>
    <property type="match status" value="1"/>
</dbReference>
<dbReference type="AlphaFoldDB" id="A0A7S4IWR6"/>
<dbReference type="InterPro" id="IPR036869">
    <property type="entry name" value="J_dom_sf"/>
</dbReference>
<comment type="similarity">
    <text evidence="2">Belongs to the TIM16/PAM16 family.</text>
</comment>
<dbReference type="FunFam" id="1.10.287.110:FF:000006">
    <property type="entry name" value="Import inner membrane translocase subunit TIM16"/>
    <property type="match status" value="1"/>
</dbReference>
<evidence type="ECO:0000256" key="4">
    <source>
        <dbReference type="ARBA" id="ARBA00022792"/>
    </source>
</evidence>
<sequence>MGPISRTPPVQAAGPFARVIVQVVVAGIAVLSRALPAAYQQALQNAKKGGVDAEAAKSAGGMFARKVISHAEAMQVLNVTEEEIAKDPEVVQRQFDRYFAVNAVEKGGSFYLQSKIYRAKEQLDEFLMEKRKEEAGEGSAESEAENDEEKEKEEERR</sequence>
<dbReference type="GO" id="GO:0030150">
    <property type="term" value="P:protein import into mitochondrial matrix"/>
    <property type="evidence" value="ECO:0007669"/>
    <property type="project" value="InterPro"/>
</dbReference>
<dbReference type="Pfam" id="PF03656">
    <property type="entry name" value="Pam16"/>
    <property type="match status" value="1"/>
</dbReference>
<gene>
    <name evidence="10" type="ORF">OAUR00152_LOCUS16213</name>
</gene>
<name>A0A7S4IWR6_9STRA</name>
<evidence type="ECO:0000256" key="1">
    <source>
        <dbReference type="ARBA" id="ARBA00004637"/>
    </source>
</evidence>
<evidence type="ECO:0000256" key="6">
    <source>
        <dbReference type="ARBA" id="ARBA00023010"/>
    </source>
</evidence>
<dbReference type="EMBL" id="HBKQ01023840">
    <property type="protein sequence ID" value="CAE2241789.1"/>
    <property type="molecule type" value="Transcribed_RNA"/>
</dbReference>
<keyword evidence="5" id="KW-0653">Protein transport</keyword>
<accession>A0A7S4IWR6</accession>
<reference evidence="10" key="1">
    <citation type="submission" date="2021-01" db="EMBL/GenBank/DDBJ databases">
        <authorList>
            <person name="Corre E."/>
            <person name="Pelletier E."/>
            <person name="Niang G."/>
            <person name="Scheremetjew M."/>
            <person name="Finn R."/>
            <person name="Kale V."/>
            <person name="Holt S."/>
            <person name="Cochrane G."/>
            <person name="Meng A."/>
            <person name="Brown T."/>
            <person name="Cohen L."/>
        </authorList>
    </citation>
    <scope>NUCLEOTIDE SEQUENCE</scope>
    <source>
        <strain evidence="10">Isolate 1302-5</strain>
    </source>
</reference>
<feature type="compositionally biased region" description="Acidic residues" evidence="9">
    <location>
        <begin position="140"/>
        <end position="157"/>
    </location>
</feature>
<comment type="subcellular location">
    <subcellularLocation>
        <location evidence="1">Mitochondrion inner membrane</location>
        <topology evidence="1">Peripheral membrane protein</topology>
    </subcellularLocation>
</comment>
<evidence type="ECO:0000256" key="8">
    <source>
        <dbReference type="ARBA" id="ARBA00023136"/>
    </source>
</evidence>
<keyword evidence="4" id="KW-0999">Mitochondrion inner membrane</keyword>
<keyword evidence="3" id="KW-0813">Transport</keyword>